<reference evidence="11" key="2">
    <citation type="journal article" date="2022" name="Microbiol. Resour. Announc.">
        <title>Whole-Genome Sequence of Entomortierella parvispora E1425, a Mucoromycotan Fungus Associated with Burkholderiaceae-Related Endosymbiotic Bacteria.</title>
        <authorList>
            <person name="Herlambang A."/>
            <person name="Guo Y."/>
            <person name="Takashima Y."/>
            <person name="Narisawa K."/>
            <person name="Ohta H."/>
            <person name="Nishizawa T."/>
        </authorList>
    </citation>
    <scope>NUCLEOTIDE SEQUENCE</scope>
    <source>
        <strain evidence="11">E1425</strain>
    </source>
</reference>
<evidence type="ECO:0000256" key="7">
    <source>
        <dbReference type="ARBA" id="ARBA00023242"/>
    </source>
</evidence>
<feature type="domain" description="C2H2-type" evidence="10">
    <location>
        <begin position="355"/>
        <end position="384"/>
    </location>
</feature>
<dbReference type="GO" id="GO:0001227">
    <property type="term" value="F:DNA-binding transcription repressor activity, RNA polymerase II-specific"/>
    <property type="evidence" value="ECO:0007669"/>
    <property type="project" value="TreeGrafter"/>
</dbReference>
<feature type="domain" description="C2H2-type" evidence="10">
    <location>
        <begin position="385"/>
        <end position="412"/>
    </location>
</feature>
<evidence type="ECO:0000256" key="8">
    <source>
        <dbReference type="PROSITE-ProRule" id="PRU00042"/>
    </source>
</evidence>
<feature type="domain" description="C2H2-type" evidence="10">
    <location>
        <begin position="413"/>
        <end position="434"/>
    </location>
</feature>
<keyword evidence="2" id="KW-0479">Metal-binding</keyword>
<keyword evidence="3" id="KW-0677">Repeat</keyword>
<keyword evidence="4" id="KW-0862">Zinc</keyword>
<keyword evidence="5" id="KW-0805">Transcription regulation</keyword>
<evidence type="ECO:0000256" key="5">
    <source>
        <dbReference type="ARBA" id="ARBA00023015"/>
    </source>
</evidence>
<evidence type="ECO:0000313" key="11">
    <source>
        <dbReference type="EMBL" id="GJJ71822.1"/>
    </source>
</evidence>
<name>A0A9P3H8S1_9FUNG</name>
<dbReference type="GO" id="GO:0000978">
    <property type="term" value="F:RNA polymerase II cis-regulatory region sequence-specific DNA binding"/>
    <property type="evidence" value="ECO:0007669"/>
    <property type="project" value="TreeGrafter"/>
</dbReference>
<dbReference type="InterPro" id="IPR013087">
    <property type="entry name" value="Znf_C2H2_type"/>
</dbReference>
<feature type="compositionally biased region" description="Basic residues" evidence="9">
    <location>
        <begin position="332"/>
        <end position="351"/>
    </location>
</feature>
<protein>
    <recommendedName>
        <fullName evidence="10">C2H2-type domain-containing protein</fullName>
    </recommendedName>
</protein>
<proteinExistence type="predicted"/>
<dbReference type="EMBL" id="BQFW01000006">
    <property type="protein sequence ID" value="GJJ71822.1"/>
    <property type="molecule type" value="Genomic_DNA"/>
</dbReference>
<dbReference type="SUPFAM" id="SSF57667">
    <property type="entry name" value="beta-beta-alpha zinc fingers"/>
    <property type="match status" value="2"/>
</dbReference>
<keyword evidence="7" id="KW-0539">Nucleus</keyword>
<evidence type="ECO:0000256" key="3">
    <source>
        <dbReference type="ARBA" id="ARBA00022737"/>
    </source>
</evidence>
<keyword evidence="8" id="KW-0863">Zinc-finger</keyword>
<sequence length="478" mass="53894">MPHSSASLSDQRSTYLITHPNSASTISSVPYFDLSIPRDLLVDSLHLQNLPSLMSPDPSRHSFPEDVMEDDDEYMDEYEIISPPGQSPKHSRHQNFQADEPMEKYQHRFYSHHLLVSEEDKPMTPLQILRPNHPMVLQRTQSMSSLDSLFYQHQSQQQIPQQACLLSHHHQPSHPLIPIYSAAPPQQSQMHFLAQQQQQQQKQQQSLMPSAPFFTVDQAGHQGDHDVDILDRYLSTLNSPDRPGLENTIPAANQDMDLMMLSSLTLSIPPPTVGDPVAASMDCSAMQSPSSLLSWSPNQSLEYFQNSMVAGTVSPTVPSTPTSPSSSTVSSPKRRRHRVRPPTVKKPKKMKPTSFPCAEPGCDKVFSRAYNLTSHMKTHSADRPFLCGICPLAFARRHDRERHVRLHTGEKPYNCEVCGAGFMRNDALHRHQKLCGAAGSVFSVMSSECFEEHQHQQMLMQQLQQRPQPEGQVSSSWQ</sequence>
<evidence type="ECO:0000259" key="10">
    <source>
        <dbReference type="PROSITE" id="PS50157"/>
    </source>
</evidence>
<keyword evidence="6" id="KW-0804">Transcription</keyword>
<dbReference type="FunFam" id="3.30.160.60:FF:000515">
    <property type="entry name" value="early growth response protein 4"/>
    <property type="match status" value="1"/>
</dbReference>
<dbReference type="PROSITE" id="PS50157">
    <property type="entry name" value="ZINC_FINGER_C2H2_2"/>
    <property type="match status" value="3"/>
</dbReference>
<dbReference type="PROSITE" id="PS00028">
    <property type="entry name" value="ZINC_FINGER_C2H2_1"/>
    <property type="match status" value="2"/>
</dbReference>
<dbReference type="OrthoDB" id="8117402at2759"/>
<comment type="caution">
    <text evidence="11">The sequence shown here is derived from an EMBL/GenBank/DDBJ whole genome shotgun (WGS) entry which is preliminary data.</text>
</comment>
<dbReference type="Pfam" id="PF00096">
    <property type="entry name" value="zf-C2H2"/>
    <property type="match status" value="1"/>
</dbReference>
<dbReference type="AlphaFoldDB" id="A0A9P3H8S1"/>
<dbReference type="SMART" id="SM00355">
    <property type="entry name" value="ZnF_C2H2"/>
    <property type="match status" value="3"/>
</dbReference>
<keyword evidence="12" id="KW-1185">Reference proteome</keyword>
<dbReference type="Gene3D" id="3.30.160.60">
    <property type="entry name" value="Classic Zinc Finger"/>
    <property type="match status" value="3"/>
</dbReference>
<comment type="subcellular location">
    <subcellularLocation>
        <location evidence="1">Nucleus</location>
    </subcellularLocation>
</comment>
<evidence type="ECO:0000256" key="6">
    <source>
        <dbReference type="ARBA" id="ARBA00023163"/>
    </source>
</evidence>
<feature type="compositionally biased region" description="Low complexity" evidence="9">
    <location>
        <begin position="314"/>
        <end position="331"/>
    </location>
</feature>
<evidence type="ECO:0000313" key="12">
    <source>
        <dbReference type="Proteomes" id="UP000827284"/>
    </source>
</evidence>
<evidence type="ECO:0000256" key="4">
    <source>
        <dbReference type="ARBA" id="ARBA00022833"/>
    </source>
</evidence>
<dbReference type="GO" id="GO:0005654">
    <property type="term" value="C:nucleoplasm"/>
    <property type="evidence" value="ECO:0007669"/>
    <property type="project" value="TreeGrafter"/>
</dbReference>
<evidence type="ECO:0000256" key="9">
    <source>
        <dbReference type="SAM" id="MobiDB-lite"/>
    </source>
</evidence>
<gene>
    <name evidence="11" type="ORF">EMPS_04179</name>
</gene>
<dbReference type="InterPro" id="IPR036236">
    <property type="entry name" value="Znf_C2H2_sf"/>
</dbReference>
<accession>A0A9P3H8S1</accession>
<organism evidence="11 12">
    <name type="scientific">Entomortierella parvispora</name>
    <dbReference type="NCBI Taxonomy" id="205924"/>
    <lineage>
        <taxon>Eukaryota</taxon>
        <taxon>Fungi</taxon>
        <taxon>Fungi incertae sedis</taxon>
        <taxon>Mucoromycota</taxon>
        <taxon>Mortierellomycotina</taxon>
        <taxon>Mortierellomycetes</taxon>
        <taxon>Mortierellales</taxon>
        <taxon>Mortierellaceae</taxon>
        <taxon>Entomortierella</taxon>
    </lineage>
</organism>
<feature type="region of interest" description="Disordered" evidence="9">
    <location>
        <begin position="314"/>
        <end position="353"/>
    </location>
</feature>
<dbReference type="Proteomes" id="UP000827284">
    <property type="component" value="Unassembled WGS sequence"/>
</dbReference>
<evidence type="ECO:0000256" key="2">
    <source>
        <dbReference type="ARBA" id="ARBA00022723"/>
    </source>
</evidence>
<evidence type="ECO:0000256" key="1">
    <source>
        <dbReference type="ARBA" id="ARBA00004123"/>
    </source>
</evidence>
<reference evidence="11" key="1">
    <citation type="submission" date="2021-11" db="EMBL/GenBank/DDBJ databases">
        <authorList>
            <person name="Herlambang A."/>
            <person name="Guo Y."/>
            <person name="Takashima Y."/>
            <person name="Nishizawa T."/>
        </authorList>
    </citation>
    <scope>NUCLEOTIDE SEQUENCE</scope>
    <source>
        <strain evidence="11">E1425</strain>
    </source>
</reference>
<dbReference type="PANTHER" id="PTHR24399:SF70">
    <property type="entry name" value="C2H2-TYPE DOMAIN-CONTAINING PROTEIN"/>
    <property type="match status" value="1"/>
</dbReference>
<dbReference type="GO" id="GO:0008270">
    <property type="term" value="F:zinc ion binding"/>
    <property type="evidence" value="ECO:0007669"/>
    <property type="project" value="UniProtKB-KW"/>
</dbReference>
<dbReference type="PANTHER" id="PTHR24399">
    <property type="entry name" value="ZINC FINGER AND BTB DOMAIN-CONTAINING"/>
    <property type="match status" value="1"/>
</dbReference>